<keyword evidence="5" id="KW-0614">Plasmid</keyword>
<dbReference type="EMBL" id="CP006991">
    <property type="protein sequence ID" value="AIC31867.1"/>
    <property type="molecule type" value="Genomic_DNA"/>
</dbReference>
<dbReference type="PANTHER" id="PTHR30146">
    <property type="entry name" value="LACI-RELATED TRANSCRIPTIONAL REPRESSOR"/>
    <property type="match status" value="1"/>
</dbReference>
<organism evidence="5 6">
    <name type="scientific">Rhizobium etli bv. mimosae str. IE4771</name>
    <dbReference type="NCBI Taxonomy" id="1432050"/>
    <lineage>
        <taxon>Bacteria</taxon>
        <taxon>Pseudomonadati</taxon>
        <taxon>Pseudomonadota</taxon>
        <taxon>Alphaproteobacteria</taxon>
        <taxon>Hyphomicrobiales</taxon>
        <taxon>Rhizobiaceae</taxon>
        <taxon>Rhizobium/Agrobacterium group</taxon>
        <taxon>Rhizobium</taxon>
    </lineage>
</organism>
<dbReference type="InterPro" id="IPR000843">
    <property type="entry name" value="HTH_LacI"/>
</dbReference>
<evidence type="ECO:0000259" key="4">
    <source>
        <dbReference type="PROSITE" id="PS50932"/>
    </source>
</evidence>
<dbReference type="PROSITE" id="PS50932">
    <property type="entry name" value="HTH_LACI_2"/>
    <property type="match status" value="1"/>
</dbReference>
<dbReference type="RefSeq" id="WP_040143165.1">
    <property type="nucleotide sequence ID" value="NZ_CP006991.1"/>
</dbReference>
<gene>
    <name evidence="5" type="ORF">IE4771_PE00644</name>
</gene>
<dbReference type="HOGENOM" id="CLU_037628_0_0_5"/>
<evidence type="ECO:0000256" key="2">
    <source>
        <dbReference type="ARBA" id="ARBA00023125"/>
    </source>
</evidence>
<dbReference type="OrthoDB" id="9805774at2"/>
<name>A0A060IDP5_RHIET</name>
<dbReference type="GO" id="GO:0003700">
    <property type="term" value="F:DNA-binding transcription factor activity"/>
    <property type="evidence" value="ECO:0007669"/>
    <property type="project" value="TreeGrafter"/>
</dbReference>
<accession>A0A060IDP5</accession>
<dbReference type="Gene3D" id="3.40.50.2300">
    <property type="match status" value="2"/>
</dbReference>
<dbReference type="CDD" id="cd01392">
    <property type="entry name" value="HTH_LacI"/>
    <property type="match status" value="1"/>
</dbReference>
<dbReference type="PROSITE" id="PS00356">
    <property type="entry name" value="HTH_LACI_1"/>
    <property type="match status" value="1"/>
</dbReference>
<keyword evidence="2" id="KW-0238">DNA-binding</keyword>
<keyword evidence="3" id="KW-0804">Transcription</keyword>
<evidence type="ECO:0000313" key="5">
    <source>
        <dbReference type="EMBL" id="AIC31867.1"/>
    </source>
</evidence>
<geneLocation type="plasmid" evidence="5 6">
    <name>pRetIE4771e</name>
</geneLocation>
<sequence>MRRPTISDLAKEADVSIATVNRILAGTASVKGTTVQRVQAAAERIGFYGAGAIEDRLRKSAPKYRLGFLLQQSSRELYQLFGKKIVEACRARRDEVVDPVVDFVDLLTPENIAGRLRALGANCDAVAVVAADHPVIAQAIRELHEKGKPVIAYITDQSARERAAYVGADNWKMGRTAAWLISNMTHGQGRIAVFIGNHRYQCQDVSDASFRSYMREHAPHLTIEDSRPTHEEPNEAYRMVKELLATTDDLTGILIVGGGISGVLRALREVPQERRRSIRLVCRDIGPETRKGLSEGMITAALCHPLEQTSAALVETMIETITQGASGATIHRTITFEIVTPENI</sequence>
<dbReference type="AlphaFoldDB" id="A0A060IDP5"/>
<protein>
    <submittedName>
        <fullName evidence="5">LacI family transcriptional regulator protein</fullName>
    </submittedName>
</protein>
<evidence type="ECO:0000256" key="3">
    <source>
        <dbReference type="ARBA" id="ARBA00023163"/>
    </source>
</evidence>
<dbReference type="Pfam" id="PF00356">
    <property type="entry name" value="LacI"/>
    <property type="match status" value="1"/>
</dbReference>
<evidence type="ECO:0000256" key="1">
    <source>
        <dbReference type="ARBA" id="ARBA00023015"/>
    </source>
</evidence>
<dbReference type="InterPro" id="IPR028082">
    <property type="entry name" value="Peripla_BP_I"/>
</dbReference>
<dbReference type="Proteomes" id="UP000027180">
    <property type="component" value="Plasmid pRetIE4771e"/>
</dbReference>
<dbReference type="CDD" id="cd06307">
    <property type="entry name" value="PBP1_sugar_binding"/>
    <property type="match status" value="1"/>
</dbReference>
<feature type="domain" description="HTH lacI-type" evidence="4">
    <location>
        <begin position="4"/>
        <end position="59"/>
    </location>
</feature>
<dbReference type="InterPro" id="IPR010982">
    <property type="entry name" value="Lambda_DNA-bd_dom_sf"/>
</dbReference>
<dbReference type="PANTHER" id="PTHR30146:SF152">
    <property type="entry name" value="TRANSCRIPTIONAL REGULATORY PROTEIN"/>
    <property type="match status" value="1"/>
</dbReference>
<dbReference type="SUPFAM" id="SSF47413">
    <property type="entry name" value="lambda repressor-like DNA-binding domains"/>
    <property type="match status" value="1"/>
</dbReference>
<dbReference type="SMART" id="SM00354">
    <property type="entry name" value="HTH_LACI"/>
    <property type="match status" value="1"/>
</dbReference>
<dbReference type="InterPro" id="IPR025997">
    <property type="entry name" value="SBP_2_dom"/>
</dbReference>
<evidence type="ECO:0000313" key="6">
    <source>
        <dbReference type="Proteomes" id="UP000027180"/>
    </source>
</evidence>
<dbReference type="Gene3D" id="1.10.260.40">
    <property type="entry name" value="lambda repressor-like DNA-binding domains"/>
    <property type="match status" value="1"/>
</dbReference>
<proteinExistence type="predicted"/>
<keyword evidence="1" id="KW-0805">Transcription regulation</keyword>
<dbReference type="GO" id="GO:0000976">
    <property type="term" value="F:transcription cis-regulatory region binding"/>
    <property type="evidence" value="ECO:0007669"/>
    <property type="project" value="TreeGrafter"/>
</dbReference>
<dbReference type="Pfam" id="PF13407">
    <property type="entry name" value="Peripla_BP_4"/>
    <property type="match status" value="1"/>
</dbReference>
<dbReference type="KEGG" id="rei:IE4771_PE00644"/>
<reference evidence="5 6" key="1">
    <citation type="submission" date="2013-12" db="EMBL/GenBank/DDBJ databases">
        <title>Complete genome sequence of Rhizobium etli bv. mimosae IE4771.</title>
        <authorList>
            <person name="Bustos P."/>
            <person name="Santamaria R.I."/>
            <person name="Lozano L."/>
            <person name="Ormeno-Orrillo E."/>
            <person name="Rogel M.A."/>
            <person name="Romero D."/>
            <person name="Cevallos M.A."/>
            <person name="Martinez-Romero E."/>
            <person name="Gonzalez V."/>
        </authorList>
    </citation>
    <scope>NUCLEOTIDE SEQUENCE [LARGE SCALE GENOMIC DNA]</scope>
    <source>
        <strain evidence="5 6">IE4771</strain>
        <plasmid evidence="6">Plasmid pRetIE4771e</plasmid>
    </source>
</reference>
<dbReference type="SUPFAM" id="SSF53822">
    <property type="entry name" value="Periplasmic binding protein-like I"/>
    <property type="match status" value="1"/>
</dbReference>